<dbReference type="STRING" id="550983.A4R26_01145"/>
<name>A0A1V9GCV1_9BACT</name>
<dbReference type="Proteomes" id="UP000192276">
    <property type="component" value="Unassembled WGS sequence"/>
</dbReference>
<feature type="region of interest" description="Disordered" evidence="6">
    <location>
        <begin position="1"/>
        <end position="67"/>
    </location>
</feature>
<gene>
    <name evidence="9" type="ORF">A4R26_01145</name>
</gene>
<dbReference type="Pfam" id="PF00082">
    <property type="entry name" value="Peptidase_S8"/>
    <property type="match status" value="1"/>
</dbReference>
<dbReference type="SUPFAM" id="SSF52743">
    <property type="entry name" value="Subtilisin-like"/>
    <property type="match status" value="1"/>
</dbReference>
<dbReference type="InterPro" id="IPR000209">
    <property type="entry name" value="Peptidase_S8/S53_dom"/>
</dbReference>
<evidence type="ECO:0000259" key="7">
    <source>
        <dbReference type="Pfam" id="PF00082"/>
    </source>
</evidence>
<keyword evidence="2 5" id="KW-0645">Protease</keyword>
<organism evidence="9 10">
    <name type="scientific">Niastella populi</name>
    <dbReference type="NCBI Taxonomy" id="550983"/>
    <lineage>
        <taxon>Bacteria</taxon>
        <taxon>Pseudomonadati</taxon>
        <taxon>Bacteroidota</taxon>
        <taxon>Chitinophagia</taxon>
        <taxon>Chitinophagales</taxon>
        <taxon>Chitinophagaceae</taxon>
        <taxon>Niastella</taxon>
    </lineage>
</organism>
<dbReference type="InterPro" id="IPR050131">
    <property type="entry name" value="Peptidase_S8_subtilisin-like"/>
</dbReference>
<dbReference type="GO" id="GO:0006508">
    <property type="term" value="P:proteolysis"/>
    <property type="evidence" value="ECO:0007669"/>
    <property type="project" value="UniProtKB-KW"/>
</dbReference>
<dbReference type="PROSITE" id="PS00138">
    <property type="entry name" value="SUBTILASE_SER"/>
    <property type="match status" value="1"/>
</dbReference>
<keyword evidence="10" id="KW-1185">Reference proteome</keyword>
<proteinExistence type="inferred from homology"/>
<feature type="domain" description="Peptidase S8/S53" evidence="7">
    <location>
        <begin position="227"/>
        <end position="504"/>
    </location>
</feature>
<dbReference type="InterPro" id="IPR023828">
    <property type="entry name" value="Peptidase_S8_Ser-AS"/>
</dbReference>
<feature type="active site" description="Charge relay system" evidence="5">
    <location>
        <position position="456"/>
    </location>
</feature>
<feature type="domain" description="PLL-like beta propeller" evidence="8">
    <location>
        <begin position="510"/>
        <end position="850"/>
    </location>
</feature>
<comment type="similarity">
    <text evidence="1 5">Belongs to the peptidase S8 family.</text>
</comment>
<accession>A0A1V9GCV1</accession>
<dbReference type="PANTHER" id="PTHR43806">
    <property type="entry name" value="PEPTIDASE S8"/>
    <property type="match status" value="1"/>
</dbReference>
<dbReference type="GO" id="GO:0004252">
    <property type="term" value="F:serine-type endopeptidase activity"/>
    <property type="evidence" value="ECO:0007669"/>
    <property type="project" value="UniProtKB-UniRule"/>
</dbReference>
<dbReference type="RefSeq" id="WP_207625654.1">
    <property type="nucleotide sequence ID" value="NZ_LWBP01000001.1"/>
</dbReference>
<keyword evidence="3 5" id="KW-0378">Hydrolase</keyword>
<evidence type="ECO:0000256" key="4">
    <source>
        <dbReference type="ARBA" id="ARBA00022825"/>
    </source>
</evidence>
<dbReference type="InterPro" id="IPR036852">
    <property type="entry name" value="Peptidase_S8/S53_dom_sf"/>
</dbReference>
<evidence type="ECO:0000313" key="9">
    <source>
        <dbReference type="EMBL" id="OQP68443.1"/>
    </source>
</evidence>
<dbReference type="PROSITE" id="PS51892">
    <property type="entry name" value="SUBTILASE"/>
    <property type="match status" value="1"/>
</dbReference>
<sequence length="865" mass="92385">MRKEKHQMPLGAMSPQQEEHSMGKMPGETIEKQPTGNMGSASGMGDTGIRPTPQDEASSMPMADMAASGENSEGEMRNVLIEVRVPSAKNASFGLQMGAGLTAYGFQLDYNYEPVPVSSSPNLQNGLTESDDQVVLVRGTVPVARIGELEQQPNVIKVWNDTKVEHFQFDADIMVEEEQKIKITPMEGLGTCPIGTCDCAPGTPKGTIADVANYLGVNQMWASGFKGDGIVVGVVDGGITAQGRSINSGDTSNPGWPNKLIPRVIGGWPTANWGTTGANWGWHGNMCSTDVLGMAPNAQIYDIRIDAPNIGATISNAIAGFQWAIDQHKANGTPQILTNSWGIFQDNWDPAYATDPNHPFTRKVVDALNEGIIVLFAAGNCGGSCPDGRCGTDNGPGKSIWGANGHPRVMTVGAVNKNEQFVGYSSQGPAALDPQKPDFCSVTHFTGFFTSDSGTSAATPIAAGCVALLKQAKPSLTQDQIKNVLKNTAKDIGPAGFDQHSGAGIIRPKLALESIAAAPSASGPVVSWGPNRLDVFVVGTDSALYHKWWNGASWGPSLTGYENMGGVCMSAPEVVSWGPNRLDVFVVGANSALYHKWWNGASWGPSLTGYENMGGIIQGQPKIVSWGPNRLDAFVIGTDRSLYHKWWNGSAWGPSLTGYENLGGKIVGNPEVVCWGPNRIDIFVVGTDSSLYHKWWNGSAWGPSLTGWENLGGTILGQPKVVSWEPNRLDVFVVGTNSALYHKWWNGSAWGPSLTGYENMGGTIVGSPEVVSWGANRLDVFVVGTNSALYHKWWNGSAWGPSLTGYENMGGTIVGQPRVASWGSNRLDVFVTGTNSALFHKWWNGSSWGPSLTGYENMGGIINKF</sequence>
<dbReference type="Pfam" id="PF26607">
    <property type="entry name" value="DUF8189"/>
    <property type="match status" value="1"/>
</dbReference>
<reference evidence="10" key="1">
    <citation type="submission" date="2016-04" db="EMBL/GenBank/DDBJ databases">
        <authorList>
            <person name="Chen L."/>
            <person name="Zhuang W."/>
            <person name="Wang G."/>
        </authorList>
    </citation>
    <scope>NUCLEOTIDE SEQUENCE [LARGE SCALE GENOMIC DNA]</scope>
    <source>
        <strain evidence="10">208</strain>
    </source>
</reference>
<feature type="active site" description="Charge relay system" evidence="5">
    <location>
        <position position="236"/>
    </location>
</feature>
<evidence type="ECO:0000256" key="1">
    <source>
        <dbReference type="ARBA" id="ARBA00011073"/>
    </source>
</evidence>
<keyword evidence="4 5" id="KW-0720">Serine protease</keyword>
<dbReference type="CDD" id="cd22954">
    <property type="entry name" value="PLL_lectin"/>
    <property type="match status" value="1"/>
</dbReference>
<dbReference type="SUPFAM" id="SSF89372">
    <property type="entry name" value="Fucose-specific lectin"/>
    <property type="match status" value="2"/>
</dbReference>
<dbReference type="Gene3D" id="3.40.50.200">
    <property type="entry name" value="Peptidase S8/S53 domain"/>
    <property type="match status" value="1"/>
</dbReference>
<dbReference type="InterPro" id="IPR015500">
    <property type="entry name" value="Peptidase_S8_subtilisin-rel"/>
</dbReference>
<dbReference type="AlphaFoldDB" id="A0A1V9GCV1"/>
<evidence type="ECO:0000256" key="5">
    <source>
        <dbReference type="PROSITE-ProRule" id="PRU01240"/>
    </source>
</evidence>
<dbReference type="PANTHER" id="PTHR43806:SF11">
    <property type="entry name" value="CEREVISIN-RELATED"/>
    <property type="match status" value="1"/>
</dbReference>
<comment type="caution">
    <text evidence="9">The sequence shown here is derived from an EMBL/GenBank/DDBJ whole genome shotgun (WGS) entry which is preliminary data.</text>
</comment>
<evidence type="ECO:0000313" key="10">
    <source>
        <dbReference type="Proteomes" id="UP000192276"/>
    </source>
</evidence>
<dbReference type="EMBL" id="LWBP01000001">
    <property type="protein sequence ID" value="OQP68443.1"/>
    <property type="molecule type" value="Genomic_DNA"/>
</dbReference>
<protein>
    <submittedName>
        <fullName evidence="9">Uncharacterized protein</fullName>
    </submittedName>
</protein>
<feature type="active site" description="Charge relay system" evidence="5">
    <location>
        <position position="283"/>
    </location>
</feature>
<evidence type="ECO:0000259" key="8">
    <source>
        <dbReference type="Pfam" id="PF26607"/>
    </source>
</evidence>
<dbReference type="InterPro" id="IPR058502">
    <property type="entry name" value="PLL-like_beta-prop"/>
</dbReference>
<evidence type="ECO:0000256" key="6">
    <source>
        <dbReference type="SAM" id="MobiDB-lite"/>
    </source>
</evidence>
<evidence type="ECO:0000256" key="2">
    <source>
        <dbReference type="ARBA" id="ARBA00022670"/>
    </source>
</evidence>
<dbReference type="PRINTS" id="PR00723">
    <property type="entry name" value="SUBTILISIN"/>
</dbReference>
<dbReference type="Gene3D" id="2.120.10.70">
    <property type="entry name" value="Fucose-specific lectin"/>
    <property type="match status" value="3"/>
</dbReference>
<feature type="compositionally biased region" description="Low complexity" evidence="6">
    <location>
        <begin position="57"/>
        <end position="67"/>
    </location>
</feature>
<evidence type="ECO:0000256" key="3">
    <source>
        <dbReference type="ARBA" id="ARBA00022801"/>
    </source>
</evidence>